<protein>
    <submittedName>
        <fullName evidence="2">Quinol monooxygenase</fullName>
    </submittedName>
</protein>
<dbReference type="PROSITE" id="PS51725">
    <property type="entry name" value="ABM"/>
    <property type="match status" value="1"/>
</dbReference>
<reference evidence="3" key="1">
    <citation type="journal article" date="2019" name="Int. J. Syst. Evol. Microbiol.">
        <title>The Global Catalogue of Microorganisms (GCM) 10K type strain sequencing project: providing services to taxonomists for standard genome sequencing and annotation.</title>
        <authorList>
            <consortium name="The Broad Institute Genomics Platform"/>
            <consortium name="The Broad Institute Genome Sequencing Center for Infectious Disease"/>
            <person name="Wu L."/>
            <person name="Ma J."/>
        </authorList>
    </citation>
    <scope>NUCLEOTIDE SEQUENCE [LARGE SCALE GENOMIC DNA]</scope>
    <source>
        <strain evidence="3">JCM 17924</strain>
    </source>
</reference>
<dbReference type="RefSeq" id="WP_345224120.1">
    <property type="nucleotide sequence ID" value="NZ_BAABHA010000004.1"/>
</dbReference>
<evidence type="ECO:0000313" key="2">
    <source>
        <dbReference type="EMBL" id="GAA4382005.1"/>
    </source>
</evidence>
<feature type="domain" description="ABM" evidence="1">
    <location>
        <begin position="2"/>
        <end position="92"/>
    </location>
</feature>
<dbReference type="Pfam" id="PF03992">
    <property type="entry name" value="ABM"/>
    <property type="match status" value="1"/>
</dbReference>
<dbReference type="Proteomes" id="UP001500454">
    <property type="component" value="Unassembled WGS sequence"/>
</dbReference>
<keyword evidence="2" id="KW-0503">Monooxygenase</keyword>
<dbReference type="Gene3D" id="3.30.70.100">
    <property type="match status" value="1"/>
</dbReference>
<gene>
    <name evidence="2" type="ORF">GCM10023186_21950</name>
</gene>
<organism evidence="2 3">
    <name type="scientific">Hymenobacter koreensis</name>
    <dbReference type="NCBI Taxonomy" id="1084523"/>
    <lineage>
        <taxon>Bacteria</taxon>
        <taxon>Pseudomonadati</taxon>
        <taxon>Bacteroidota</taxon>
        <taxon>Cytophagia</taxon>
        <taxon>Cytophagales</taxon>
        <taxon>Hymenobacteraceae</taxon>
        <taxon>Hymenobacter</taxon>
    </lineage>
</organism>
<keyword evidence="3" id="KW-1185">Reference proteome</keyword>
<proteinExistence type="predicted"/>
<evidence type="ECO:0000259" key="1">
    <source>
        <dbReference type="PROSITE" id="PS51725"/>
    </source>
</evidence>
<dbReference type="GO" id="GO:0004497">
    <property type="term" value="F:monooxygenase activity"/>
    <property type="evidence" value="ECO:0007669"/>
    <property type="project" value="UniProtKB-KW"/>
</dbReference>
<accession>A0ABP8J078</accession>
<dbReference type="SUPFAM" id="SSF54909">
    <property type="entry name" value="Dimeric alpha+beta barrel"/>
    <property type="match status" value="1"/>
</dbReference>
<dbReference type="InterPro" id="IPR011008">
    <property type="entry name" value="Dimeric_a/b-barrel"/>
</dbReference>
<sequence length="108" mass="12124">MIIRIVRMTFRPEDVPAFLRVFAASEDQIRQQPGCRHMELWQDAALPHVFCTHSHWDSAAHLDAYRRSALFGEVWPATKKLFAEPPLAFSVNAVTADSALLPPPGSVL</sequence>
<name>A0ABP8J078_9BACT</name>
<dbReference type="InterPro" id="IPR007138">
    <property type="entry name" value="ABM_dom"/>
</dbReference>
<comment type="caution">
    <text evidence="2">The sequence shown here is derived from an EMBL/GenBank/DDBJ whole genome shotgun (WGS) entry which is preliminary data.</text>
</comment>
<evidence type="ECO:0000313" key="3">
    <source>
        <dbReference type="Proteomes" id="UP001500454"/>
    </source>
</evidence>
<dbReference type="EMBL" id="BAABHA010000004">
    <property type="protein sequence ID" value="GAA4382005.1"/>
    <property type="molecule type" value="Genomic_DNA"/>
</dbReference>
<keyword evidence="2" id="KW-0560">Oxidoreductase</keyword>